<sequence>MGNSDRNNAIATRMKQKIVSHETHYRTSANENMKLENHLCFALYAALHSYNNIYKLHLDPLELTYPQYLVMLVLWERDDLTVKELGRRLRLDSGTLTPLLKRLEAAGRLRRTRDPKNERQVRITLTGEGHALKGSTAAVPTEINLATGLEERRLEDLRVDLNNLRFSLEARHRRKATSKPD</sequence>
<dbReference type="AlphaFoldDB" id="A0A560KIP3"/>
<dbReference type="Proteomes" id="UP000320516">
    <property type="component" value="Unassembled WGS sequence"/>
</dbReference>
<keyword evidence="3" id="KW-0805">Transcription regulation</keyword>
<organism evidence="7 8">
    <name type="scientific">Nitrospirillum amazonense</name>
    <dbReference type="NCBI Taxonomy" id="28077"/>
    <lineage>
        <taxon>Bacteria</taxon>
        <taxon>Pseudomonadati</taxon>
        <taxon>Pseudomonadota</taxon>
        <taxon>Alphaproteobacteria</taxon>
        <taxon>Rhodospirillales</taxon>
        <taxon>Azospirillaceae</taxon>
        <taxon>Nitrospirillum</taxon>
    </lineage>
</organism>
<dbReference type="SUPFAM" id="SSF46785">
    <property type="entry name" value="Winged helix' DNA-binding domain"/>
    <property type="match status" value="1"/>
</dbReference>
<evidence type="ECO:0000313" key="8">
    <source>
        <dbReference type="Proteomes" id="UP000320516"/>
    </source>
</evidence>
<comment type="caution">
    <text evidence="7">The sequence shown here is derived from an EMBL/GenBank/DDBJ whole genome shotgun (WGS) entry which is preliminary data.</text>
</comment>
<dbReference type="InterPro" id="IPR036390">
    <property type="entry name" value="WH_DNA-bd_sf"/>
</dbReference>
<proteinExistence type="predicted"/>
<dbReference type="GO" id="GO:0006950">
    <property type="term" value="P:response to stress"/>
    <property type="evidence" value="ECO:0007669"/>
    <property type="project" value="TreeGrafter"/>
</dbReference>
<dbReference type="PANTHER" id="PTHR33164">
    <property type="entry name" value="TRANSCRIPTIONAL REGULATOR, MARR FAMILY"/>
    <property type="match status" value="1"/>
</dbReference>
<dbReference type="InterPro" id="IPR036388">
    <property type="entry name" value="WH-like_DNA-bd_sf"/>
</dbReference>
<dbReference type="PANTHER" id="PTHR33164:SF5">
    <property type="entry name" value="ORGANIC HYDROPEROXIDE RESISTANCE TRANSCRIPTIONAL REGULATOR"/>
    <property type="match status" value="1"/>
</dbReference>
<gene>
    <name evidence="7" type="ORF">FBZ87_101791</name>
</gene>
<evidence type="ECO:0000313" key="7">
    <source>
        <dbReference type="EMBL" id="TWB83077.1"/>
    </source>
</evidence>
<dbReference type="Pfam" id="PF01047">
    <property type="entry name" value="MarR"/>
    <property type="match status" value="1"/>
</dbReference>
<evidence type="ECO:0000256" key="4">
    <source>
        <dbReference type="ARBA" id="ARBA00023125"/>
    </source>
</evidence>
<accession>A0A560KIP3</accession>
<dbReference type="GO" id="GO:0003700">
    <property type="term" value="F:DNA-binding transcription factor activity"/>
    <property type="evidence" value="ECO:0007669"/>
    <property type="project" value="InterPro"/>
</dbReference>
<dbReference type="PROSITE" id="PS50995">
    <property type="entry name" value="HTH_MARR_2"/>
    <property type="match status" value="1"/>
</dbReference>
<evidence type="ECO:0000256" key="3">
    <source>
        <dbReference type="ARBA" id="ARBA00023015"/>
    </source>
</evidence>
<dbReference type="InterPro" id="IPR039422">
    <property type="entry name" value="MarR/SlyA-like"/>
</dbReference>
<dbReference type="GO" id="GO:0003677">
    <property type="term" value="F:DNA binding"/>
    <property type="evidence" value="ECO:0007669"/>
    <property type="project" value="UniProtKB-KW"/>
</dbReference>
<keyword evidence="4" id="KW-0238">DNA-binding</keyword>
<comment type="subcellular location">
    <subcellularLocation>
        <location evidence="1">Cytoplasm</location>
    </subcellularLocation>
</comment>
<dbReference type="InterPro" id="IPR000835">
    <property type="entry name" value="HTH_MarR-typ"/>
</dbReference>
<reference evidence="7 8" key="1">
    <citation type="submission" date="2019-06" db="EMBL/GenBank/DDBJ databases">
        <title>Genomic Encyclopedia of Type Strains, Phase IV (KMG-V): Genome sequencing to study the core and pangenomes of soil and plant-associated prokaryotes.</title>
        <authorList>
            <person name="Whitman W."/>
        </authorList>
    </citation>
    <scope>NUCLEOTIDE SEQUENCE [LARGE SCALE GENOMIC DNA]</scope>
    <source>
        <strain evidence="7 8">BR 12005</strain>
    </source>
</reference>
<dbReference type="EMBL" id="VITV01000001">
    <property type="protein sequence ID" value="TWB83077.1"/>
    <property type="molecule type" value="Genomic_DNA"/>
</dbReference>
<dbReference type="GO" id="GO:0005737">
    <property type="term" value="C:cytoplasm"/>
    <property type="evidence" value="ECO:0007669"/>
    <property type="project" value="UniProtKB-SubCell"/>
</dbReference>
<dbReference type="SMART" id="SM00347">
    <property type="entry name" value="HTH_MARR"/>
    <property type="match status" value="1"/>
</dbReference>
<protein>
    <submittedName>
        <fullName evidence="7">MarR family transcriptional regulator</fullName>
    </submittedName>
</protein>
<name>A0A560KIP3_9PROT</name>
<evidence type="ECO:0000256" key="2">
    <source>
        <dbReference type="ARBA" id="ARBA00022490"/>
    </source>
</evidence>
<evidence type="ECO:0000256" key="1">
    <source>
        <dbReference type="ARBA" id="ARBA00004496"/>
    </source>
</evidence>
<feature type="domain" description="HTH marR-type" evidence="6">
    <location>
        <begin position="36"/>
        <end position="166"/>
    </location>
</feature>
<keyword evidence="2" id="KW-0963">Cytoplasm</keyword>
<dbReference type="Gene3D" id="1.10.10.10">
    <property type="entry name" value="Winged helix-like DNA-binding domain superfamily/Winged helix DNA-binding domain"/>
    <property type="match status" value="1"/>
</dbReference>
<dbReference type="PRINTS" id="PR00598">
    <property type="entry name" value="HTHMARR"/>
</dbReference>
<evidence type="ECO:0000256" key="5">
    <source>
        <dbReference type="ARBA" id="ARBA00023163"/>
    </source>
</evidence>
<dbReference type="FunFam" id="1.10.10.10:FF:000163">
    <property type="entry name" value="MarR family transcriptional regulator"/>
    <property type="match status" value="1"/>
</dbReference>
<keyword evidence="5" id="KW-0804">Transcription</keyword>
<evidence type="ECO:0000259" key="6">
    <source>
        <dbReference type="PROSITE" id="PS50995"/>
    </source>
</evidence>